<dbReference type="GO" id="GO:0016763">
    <property type="term" value="F:pentosyltransferase activity"/>
    <property type="evidence" value="ECO:0007669"/>
    <property type="project" value="InterPro"/>
</dbReference>
<proteinExistence type="predicted"/>
<dbReference type="InterPro" id="IPR053190">
    <property type="entry name" value="NAPRTase-like"/>
</dbReference>
<reference evidence="8 9" key="1">
    <citation type="journal article" date="2018" name="Emerg. Microbes Infect.">
        <title>Genomic analysis of oral Campylobacter concisus strains identified a potential bacterial molecular marker associated with active Crohn's disease.</title>
        <authorList>
            <person name="Liu F."/>
            <person name="Ma R."/>
            <person name="Tay C.Y.A."/>
            <person name="Octavia S."/>
            <person name="Lan R."/>
            <person name="Chung H.K.L."/>
            <person name="Riordan S.M."/>
            <person name="Grimm M.C."/>
            <person name="Leong R.W."/>
            <person name="Tanaka M.M."/>
            <person name="Connor S."/>
            <person name="Zhang L."/>
        </authorList>
    </citation>
    <scope>NUCLEOTIDE SEQUENCE [LARGE SCALE GENOMIC DNA]</scope>
    <source>
        <strain evidence="8 9">H16O-S1</strain>
    </source>
</reference>
<keyword evidence="5" id="KW-0662">Pyridine nucleotide biosynthesis</keyword>
<protein>
    <recommendedName>
        <fullName evidence="2">nicotinate phosphoribosyltransferase</fullName>
        <ecNumber evidence="2">6.3.4.21</ecNumber>
    </recommendedName>
</protein>
<dbReference type="InterPro" id="IPR007229">
    <property type="entry name" value="Nic_PRibTrfase-Fam"/>
</dbReference>
<dbReference type="SUPFAM" id="SSF54675">
    <property type="entry name" value="Nicotinate/Quinolinate PRTase N-terminal domain-like"/>
    <property type="match status" value="1"/>
</dbReference>
<keyword evidence="8" id="KW-0808">Transferase</keyword>
<keyword evidence="8" id="KW-0328">Glycosyltransferase</keyword>
<evidence type="ECO:0000313" key="8">
    <source>
        <dbReference type="EMBL" id="QPH96960.1"/>
    </source>
</evidence>
<feature type="domain" description="Quinolinate phosphoribosyl transferase N-terminal" evidence="7">
    <location>
        <begin position="46"/>
        <end position="122"/>
    </location>
</feature>
<dbReference type="PANTHER" id="PTHR43202">
    <property type="entry name" value="NICOTINATE-NUCLEOTIDE PYROPHOSPHORYLASE"/>
    <property type="match status" value="1"/>
</dbReference>
<comment type="pathway">
    <text evidence="1">Cofactor biosynthesis; NAD(+) biosynthesis; nicotinate D-ribonucleotide from nicotinate: step 1/1.</text>
</comment>
<dbReference type="InterPro" id="IPR013785">
    <property type="entry name" value="Aldolase_TIM"/>
</dbReference>
<dbReference type="NCBIfam" id="NF005529">
    <property type="entry name" value="PRK07188.1"/>
    <property type="match status" value="1"/>
</dbReference>
<evidence type="ECO:0000256" key="4">
    <source>
        <dbReference type="ARBA" id="ARBA00022598"/>
    </source>
</evidence>
<dbReference type="InterPro" id="IPR022412">
    <property type="entry name" value="Quinolinate_PRibosylTrfase_N"/>
</dbReference>
<dbReference type="InterPro" id="IPR037128">
    <property type="entry name" value="Quinolinate_PRibosylTase_N_sf"/>
</dbReference>
<sequence>MNELELKMQGKIERLTDRTFKLDPRIGEGYFTAKYFLKVNEIIKQNLPDQHVTMQFFQRRDDIVLCGIDEVLAIINKFAKNPSELEIYALDDGDIINANEPVLKISGKYENFGFLENIIDATLTRRSCVATNSRDVIKAANGKDVFSMADRQDDICTQPGDGYASFVGGIKKVATDAQGELTGLKGGGTMPHALIQMCGGDVVKACQIYAKTFENEQITALVDYNNDVITDALKAANALKERLGAVRVDTSKNLIDRYFEGKDTSKIDPHGVCKELIFALREALDKAGFKHVKIVVSSGFNPQKMSEFEKFNTPVDIYGVGSYLVKNDICGFTGDLVELNGKSEAKFGRKNFASDRLKRVKFQERR</sequence>
<dbReference type="PIRSF" id="PIRSF000484">
    <property type="entry name" value="NAPRT"/>
    <property type="match status" value="1"/>
</dbReference>
<keyword evidence="4 8" id="KW-0436">Ligase</keyword>
<comment type="catalytic activity">
    <reaction evidence="6">
        <text>5-phospho-alpha-D-ribose 1-diphosphate + nicotinate + ATP + H2O = nicotinate beta-D-ribonucleotide + ADP + phosphate + diphosphate</text>
        <dbReference type="Rhea" id="RHEA:36163"/>
        <dbReference type="ChEBI" id="CHEBI:15377"/>
        <dbReference type="ChEBI" id="CHEBI:30616"/>
        <dbReference type="ChEBI" id="CHEBI:32544"/>
        <dbReference type="ChEBI" id="CHEBI:33019"/>
        <dbReference type="ChEBI" id="CHEBI:43474"/>
        <dbReference type="ChEBI" id="CHEBI:57502"/>
        <dbReference type="ChEBI" id="CHEBI:58017"/>
        <dbReference type="ChEBI" id="CHEBI:456216"/>
        <dbReference type="EC" id="6.3.4.21"/>
    </reaction>
</comment>
<reference evidence="8 9" key="2">
    <citation type="journal article" date="2020" name="Microb. Genom.">
        <title>Analysis of complete Campylobacter concisus genomes identifies genomospecies features, secretion systems and novel plasmids and their association with severe ulcerative colitis.</title>
        <authorList>
            <person name="Liu F."/>
            <person name="Chen S."/>
            <person name="Luu L.D.W."/>
            <person name="Lee S.A."/>
            <person name="Tay A.C.Y."/>
            <person name="Wu R."/>
            <person name="Riordan S.M."/>
            <person name="Lan R."/>
            <person name="Liu L."/>
            <person name="Zhang L."/>
        </authorList>
    </citation>
    <scope>NUCLEOTIDE SEQUENCE [LARGE SCALE GENOMIC DNA]</scope>
    <source>
        <strain evidence="8 9">H16O-S1</strain>
    </source>
</reference>
<dbReference type="EC" id="6.3.4.21" evidence="2"/>
<dbReference type="Pfam" id="PF02749">
    <property type="entry name" value="QRPTase_N"/>
    <property type="match status" value="1"/>
</dbReference>
<dbReference type="SUPFAM" id="SSF51690">
    <property type="entry name" value="Nicotinate/Quinolinate PRTase C-terminal domain-like"/>
    <property type="match status" value="1"/>
</dbReference>
<gene>
    <name evidence="8" type="ORF">CVS89_01460</name>
</gene>
<dbReference type="EMBL" id="CP049263">
    <property type="protein sequence ID" value="QPH96960.1"/>
    <property type="molecule type" value="Genomic_DNA"/>
</dbReference>
<dbReference type="Gene3D" id="3.90.1170.20">
    <property type="entry name" value="Quinolinate phosphoribosyl transferase, N-terminal domain"/>
    <property type="match status" value="1"/>
</dbReference>
<evidence type="ECO:0000256" key="6">
    <source>
        <dbReference type="ARBA" id="ARBA00048668"/>
    </source>
</evidence>
<accession>A0A7S9RS91</accession>
<dbReference type="InterPro" id="IPR036068">
    <property type="entry name" value="Nicotinate_pribotase-like_C"/>
</dbReference>
<evidence type="ECO:0000256" key="5">
    <source>
        <dbReference type="ARBA" id="ARBA00022642"/>
    </source>
</evidence>
<name>A0A7S9RS91_9BACT</name>
<dbReference type="RefSeq" id="WP_107848078.1">
    <property type="nucleotide sequence ID" value="NZ_CP049263.1"/>
</dbReference>
<keyword evidence="3" id="KW-0597">Phosphoprotein</keyword>
<dbReference type="Gene3D" id="3.20.20.70">
    <property type="entry name" value="Aldolase class I"/>
    <property type="match status" value="1"/>
</dbReference>
<evidence type="ECO:0000256" key="3">
    <source>
        <dbReference type="ARBA" id="ARBA00022553"/>
    </source>
</evidence>
<evidence type="ECO:0000256" key="1">
    <source>
        <dbReference type="ARBA" id="ARBA00004952"/>
    </source>
</evidence>
<dbReference type="PANTHER" id="PTHR43202:SF1">
    <property type="entry name" value="NICOTINATE PHOSPHORIBOSYLTRANSFERASE"/>
    <property type="match status" value="1"/>
</dbReference>
<dbReference type="UniPathway" id="UPA00253">
    <property type="reaction ID" value="UER00457"/>
</dbReference>
<dbReference type="GO" id="GO:0004516">
    <property type="term" value="F:nicotinate phosphoribosyltransferase activity"/>
    <property type="evidence" value="ECO:0007669"/>
    <property type="project" value="UniProtKB-EC"/>
</dbReference>
<evidence type="ECO:0000256" key="2">
    <source>
        <dbReference type="ARBA" id="ARBA00013236"/>
    </source>
</evidence>
<evidence type="ECO:0000259" key="7">
    <source>
        <dbReference type="Pfam" id="PF02749"/>
    </source>
</evidence>
<evidence type="ECO:0000313" key="9">
    <source>
        <dbReference type="Proteomes" id="UP000594571"/>
    </source>
</evidence>
<dbReference type="GO" id="GO:0009435">
    <property type="term" value="P:NAD+ biosynthetic process"/>
    <property type="evidence" value="ECO:0007669"/>
    <property type="project" value="UniProtKB-UniPathway"/>
</dbReference>
<organism evidence="8 9">
    <name type="scientific">Campylobacter concisus</name>
    <dbReference type="NCBI Taxonomy" id="199"/>
    <lineage>
        <taxon>Bacteria</taxon>
        <taxon>Pseudomonadati</taxon>
        <taxon>Campylobacterota</taxon>
        <taxon>Epsilonproteobacteria</taxon>
        <taxon>Campylobacterales</taxon>
        <taxon>Campylobacteraceae</taxon>
        <taxon>Campylobacter</taxon>
    </lineage>
</organism>
<dbReference type="Proteomes" id="UP000594571">
    <property type="component" value="Chromosome"/>
</dbReference>
<dbReference type="AlphaFoldDB" id="A0A7S9RS91"/>